<proteinExistence type="inferred from homology"/>
<dbReference type="SUPFAM" id="SSF53067">
    <property type="entry name" value="Actin-like ATPase domain"/>
    <property type="match status" value="2"/>
</dbReference>
<dbReference type="Pfam" id="PF00871">
    <property type="entry name" value="Acetate_kinase"/>
    <property type="match status" value="1"/>
</dbReference>
<evidence type="ECO:0000313" key="12">
    <source>
        <dbReference type="Proteomes" id="UP000020529"/>
    </source>
</evidence>
<dbReference type="CDD" id="cd24011">
    <property type="entry name" value="ASKHA_NBD_BK"/>
    <property type="match status" value="1"/>
</dbReference>
<dbReference type="PIRSF" id="PIRSF036458">
    <property type="entry name" value="Butyrate_kin"/>
    <property type="match status" value="1"/>
</dbReference>
<comment type="subcellular location">
    <subcellularLocation>
        <location evidence="1 9">Cytoplasm</location>
    </subcellularLocation>
</comment>
<name>A0A015SQN9_BACFG</name>
<dbReference type="EC" id="2.7.2.7" evidence="9"/>
<keyword evidence="7 9" id="KW-0067">ATP-binding</keyword>
<comment type="caution">
    <text evidence="11">The sequence shown here is derived from an EMBL/GenBank/DDBJ whole genome shotgun (WGS) entry which is preliminary data.</text>
</comment>
<dbReference type="PROSITE" id="PS01076">
    <property type="entry name" value="ACETATE_KINASE_2"/>
    <property type="match status" value="1"/>
</dbReference>
<dbReference type="InterPro" id="IPR043129">
    <property type="entry name" value="ATPase_NBD"/>
</dbReference>
<dbReference type="GO" id="GO:0005737">
    <property type="term" value="C:cytoplasm"/>
    <property type="evidence" value="ECO:0007669"/>
    <property type="project" value="UniProtKB-SubCell"/>
</dbReference>
<dbReference type="InterPro" id="IPR011245">
    <property type="entry name" value="Butyrate_kin"/>
</dbReference>
<dbReference type="PATRIC" id="fig|1339315.3.peg.4333"/>
<comment type="catalytic activity">
    <reaction evidence="8 9">
        <text>butanoate + ATP = butanoyl phosphate + ADP</text>
        <dbReference type="Rhea" id="RHEA:13585"/>
        <dbReference type="ChEBI" id="CHEBI:17968"/>
        <dbReference type="ChEBI" id="CHEBI:30616"/>
        <dbReference type="ChEBI" id="CHEBI:58079"/>
        <dbReference type="ChEBI" id="CHEBI:456216"/>
        <dbReference type="EC" id="2.7.2.7"/>
    </reaction>
</comment>
<dbReference type="PRINTS" id="PR00471">
    <property type="entry name" value="ACETATEKNASE"/>
</dbReference>
<dbReference type="HAMAP" id="MF_00542">
    <property type="entry name" value="Butyrate_kinase"/>
    <property type="match status" value="1"/>
</dbReference>
<dbReference type="Proteomes" id="UP000020529">
    <property type="component" value="Unassembled WGS sequence"/>
</dbReference>
<keyword evidence="6 9" id="KW-0418">Kinase</keyword>
<evidence type="ECO:0000256" key="8">
    <source>
        <dbReference type="ARBA" id="ARBA00048596"/>
    </source>
</evidence>
<keyword evidence="4 9" id="KW-0808">Transferase</keyword>
<dbReference type="GO" id="GO:0006083">
    <property type="term" value="P:acetate metabolic process"/>
    <property type="evidence" value="ECO:0007669"/>
    <property type="project" value="TreeGrafter"/>
</dbReference>
<dbReference type="PANTHER" id="PTHR21060:SF3">
    <property type="entry name" value="BUTYRATE KINASE 2-RELATED"/>
    <property type="match status" value="1"/>
</dbReference>
<dbReference type="Gene3D" id="3.30.420.40">
    <property type="match status" value="2"/>
</dbReference>
<evidence type="ECO:0000256" key="3">
    <source>
        <dbReference type="ARBA" id="ARBA00022490"/>
    </source>
</evidence>
<dbReference type="GO" id="GO:0005524">
    <property type="term" value="F:ATP binding"/>
    <property type="evidence" value="ECO:0007669"/>
    <property type="project" value="UniProtKB-KW"/>
</dbReference>
<evidence type="ECO:0000256" key="7">
    <source>
        <dbReference type="ARBA" id="ARBA00022840"/>
    </source>
</evidence>
<organism evidence="11 12">
    <name type="scientific">Bacteroides fragilis str. 3988T(B)14</name>
    <dbReference type="NCBI Taxonomy" id="1339315"/>
    <lineage>
        <taxon>Bacteria</taxon>
        <taxon>Pseudomonadati</taxon>
        <taxon>Bacteroidota</taxon>
        <taxon>Bacteroidia</taxon>
        <taxon>Bacteroidales</taxon>
        <taxon>Bacteroidaceae</taxon>
        <taxon>Bacteroides</taxon>
    </lineage>
</organism>
<evidence type="ECO:0000256" key="4">
    <source>
        <dbReference type="ARBA" id="ARBA00022679"/>
    </source>
</evidence>
<accession>A0A015SQN9</accession>
<reference evidence="11 12" key="1">
    <citation type="submission" date="2014-02" db="EMBL/GenBank/DDBJ databases">
        <authorList>
            <person name="Sears C."/>
            <person name="Carroll K."/>
            <person name="Sack B.R."/>
            <person name="Qadri F."/>
            <person name="Myers L.L."/>
            <person name="Chung G.-T."/>
            <person name="Escheverria P."/>
            <person name="Fraser C.M."/>
            <person name="Sadzewicz L."/>
            <person name="Shefchek K.A."/>
            <person name="Tallon L."/>
            <person name="Das S.P."/>
            <person name="Daugherty S."/>
            <person name="Mongodin E.F."/>
        </authorList>
    </citation>
    <scope>NUCLEOTIDE SEQUENCE [LARGE SCALE GENOMIC DNA]</scope>
    <source>
        <strain evidence="12">3988T(B)14</strain>
    </source>
</reference>
<sequence>MDKLNINSTPSSVKNGRGKRLLVINPGSTSTKIAVYENETPLLVRNIRHTVEELSAFPRVIDQFEFRKSLVLRELEVNDIPFRFDAVIGRGGLVKPIPGGVYEVNEAMKRDTLHAMRTHACNLGGLIADELAAALPGCRAFIADPGVVDELEEVARITGSPLMPRITIWHALNQKAIARRYAAEHGTRYEDLDLIVCHLGGGISVAVHRHGRAVDANNALDGEGPFSPERAGTLPAGQLIDLCFSGKFTKDELKKRISGRAGLTAHLGTTDIPAIIQFIEAGDDHARLVLDAMIYNVAKSIGAASTVLCGKVDAILLTGGIAYSDYVISRLRERISFLAPVFVYPGEDEMEALALNALGALRGELPVQVYQ</sequence>
<comment type="similarity">
    <text evidence="2 9 10">Belongs to the acetokinase family.</text>
</comment>
<protein>
    <recommendedName>
        <fullName evidence="9">Probable butyrate kinase</fullName>
        <shortName evidence="9">BK</shortName>
        <ecNumber evidence="9">2.7.2.7</ecNumber>
    </recommendedName>
    <alternativeName>
        <fullName evidence="9">Branched-chain carboxylic acid kinase</fullName>
    </alternativeName>
</protein>
<evidence type="ECO:0000256" key="9">
    <source>
        <dbReference type="HAMAP-Rule" id="MF_00542"/>
    </source>
</evidence>
<evidence type="ECO:0000313" key="11">
    <source>
        <dbReference type="EMBL" id="EXY72562.1"/>
    </source>
</evidence>
<dbReference type="PROSITE" id="PS01075">
    <property type="entry name" value="ACETATE_KINASE_1"/>
    <property type="match status" value="1"/>
</dbReference>
<evidence type="ECO:0000256" key="6">
    <source>
        <dbReference type="ARBA" id="ARBA00022777"/>
    </source>
</evidence>
<dbReference type="NCBIfam" id="NF002834">
    <property type="entry name" value="PRK03011.1-5"/>
    <property type="match status" value="1"/>
</dbReference>
<dbReference type="InterPro" id="IPR023865">
    <property type="entry name" value="Aliphatic_acid_kinase_CS"/>
</dbReference>
<evidence type="ECO:0000256" key="1">
    <source>
        <dbReference type="ARBA" id="ARBA00004496"/>
    </source>
</evidence>
<evidence type="ECO:0000256" key="5">
    <source>
        <dbReference type="ARBA" id="ARBA00022741"/>
    </source>
</evidence>
<evidence type="ECO:0000256" key="10">
    <source>
        <dbReference type="RuleBase" id="RU003835"/>
    </source>
</evidence>
<dbReference type="RefSeq" id="WP_022348002.1">
    <property type="nucleotide sequence ID" value="NZ_JGCY01000401.1"/>
</dbReference>
<evidence type="ECO:0000256" key="2">
    <source>
        <dbReference type="ARBA" id="ARBA00008748"/>
    </source>
</evidence>
<dbReference type="EMBL" id="JGCY01000401">
    <property type="protein sequence ID" value="EXY72562.1"/>
    <property type="molecule type" value="Genomic_DNA"/>
</dbReference>
<dbReference type="GO" id="GO:0008776">
    <property type="term" value="F:acetate kinase activity"/>
    <property type="evidence" value="ECO:0007669"/>
    <property type="project" value="TreeGrafter"/>
</dbReference>
<dbReference type="GO" id="GO:0047761">
    <property type="term" value="F:butyrate kinase activity"/>
    <property type="evidence" value="ECO:0007669"/>
    <property type="project" value="UniProtKB-UniRule"/>
</dbReference>
<dbReference type="AlphaFoldDB" id="A0A015SQN9"/>
<dbReference type="PANTHER" id="PTHR21060">
    <property type="entry name" value="ACETATE KINASE"/>
    <property type="match status" value="1"/>
</dbReference>
<gene>
    <name evidence="9 11" type="primary">buk</name>
    <name evidence="11" type="ORF">M124_3690</name>
</gene>
<keyword evidence="3 9" id="KW-0963">Cytoplasm</keyword>
<dbReference type="InterPro" id="IPR000890">
    <property type="entry name" value="Aliphatic_acid_kin_short-chain"/>
</dbReference>
<keyword evidence="5 9" id="KW-0547">Nucleotide-binding</keyword>
<dbReference type="NCBIfam" id="TIGR02707">
    <property type="entry name" value="butyr_kinase"/>
    <property type="match status" value="1"/>
</dbReference>